<organism evidence="20 21">
    <name type="scientific">Pseudolycoriella hygida</name>
    <dbReference type="NCBI Taxonomy" id="35572"/>
    <lineage>
        <taxon>Eukaryota</taxon>
        <taxon>Metazoa</taxon>
        <taxon>Ecdysozoa</taxon>
        <taxon>Arthropoda</taxon>
        <taxon>Hexapoda</taxon>
        <taxon>Insecta</taxon>
        <taxon>Pterygota</taxon>
        <taxon>Neoptera</taxon>
        <taxon>Endopterygota</taxon>
        <taxon>Diptera</taxon>
        <taxon>Nematocera</taxon>
        <taxon>Sciaroidea</taxon>
        <taxon>Sciaridae</taxon>
        <taxon>Pseudolycoriella</taxon>
    </lineage>
</organism>
<dbReference type="InterPro" id="IPR039016">
    <property type="entry name" value="RECK"/>
</dbReference>
<dbReference type="InterPro" id="IPR056976">
    <property type="entry name" value="EGF1_RECK"/>
</dbReference>
<dbReference type="InterPro" id="IPR056978">
    <property type="entry name" value="CC4_RECK"/>
</dbReference>
<dbReference type="PROSITE" id="PS00981">
    <property type="entry name" value="G_PROTEIN_RECEP_F3_3"/>
    <property type="match status" value="1"/>
</dbReference>
<evidence type="ECO:0000256" key="12">
    <source>
        <dbReference type="ARBA" id="ARBA00023157"/>
    </source>
</evidence>
<evidence type="ECO:0000256" key="2">
    <source>
        <dbReference type="ARBA" id="ARBA00004651"/>
    </source>
</evidence>
<feature type="signal peptide" evidence="18">
    <location>
        <begin position="1"/>
        <end position="27"/>
    </location>
</feature>
<keyword evidence="6" id="KW-0646">Protease inhibitor</keyword>
<dbReference type="Pfam" id="PF25027">
    <property type="entry name" value="EGF1_RECK"/>
    <property type="match status" value="1"/>
</dbReference>
<dbReference type="PANTHER" id="PTHR13487:SF3">
    <property type="entry name" value="REVERSION-INDUCING CYSTEINE-RICH PROTEIN WITH KAZAL MOTIFS"/>
    <property type="match status" value="1"/>
</dbReference>
<dbReference type="SUPFAM" id="SSF100895">
    <property type="entry name" value="Kazal-type serine protease inhibitors"/>
    <property type="match status" value="2"/>
</dbReference>
<comment type="similarity">
    <text evidence="16">Belongs to the RECK family.</text>
</comment>
<evidence type="ECO:0000259" key="19">
    <source>
        <dbReference type="PROSITE" id="PS51465"/>
    </source>
</evidence>
<dbReference type="Gene3D" id="3.30.60.30">
    <property type="match status" value="2"/>
</dbReference>
<evidence type="ECO:0000256" key="11">
    <source>
        <dbReference type="ARBA" id="ARBA00023136"/>
    </source>
</evidence>
<evidence type="ECO:0000256" key="7">
    <source>
        <dbReference type="ARBA" id="ARBA00022729"/>
    </source>
</evidence>
<keyword evidence="15" id="KW-0449">Lipoprotein</keyword>
<keyword evidence="3" id="KW-1003">Cell membrane</keyword>
<keyword evidence="14" id="KW-0807">Transducer</keyword>
<name>A0A9Q0S6Y3_9DIPT</name>
<dbReference type="GO" id="GO:0016055">
    <property type="term" value="P:Wnt signaling pathway"/>
    <property type="evidence" value="ECO:0007669"/>
    <property type="project" value="UniProtKB-KW"/>
</dbReference>
<keyword evidence="8" id="KW-0677">Repeat</keyword>
<accession>A0A9Q0S6Y3</accession>
<dbReference type="InterPro" id="IPR002350">
    <property type="entry name" value="Kazal_dom"/>
</dbReference>
<dbReference type="InterPro" id="IPR056979">
    <property type="entry name" value="FZ_RECK"/>
</dbReference>
<evidence type="ECO:0000313" key="20">
    <source>
        <dbReference type="EMBL" id="KAJ6647544.1"/>
    </source>
</evidence>
<dbReference type="GO" id="GO:0030198">
    <property type="term" value="P:extracellular matrix organization"/>
    <property type="evidence" value="ECO:0007669"/>
    <property type="project" value="TreeGrafter"/>
</dbReference>
<dbReference type="EMBL" id="WJQU01000001">
    <property type="protein sequence ID" value="KAJ6647544.1"/>
    <property type="molecule type" value="Genomic_DNA"/>
</dbReference>
<dbReference type="GO" id="GO:0004930">
    <property type="term" value="F:G protein-coupled receptor activity"/>
    <property type="evidence" value="ECO:0007669"/>
    <property type="project" value="UniProtKB-KW"/>
</dbReference>
<keyword evidence="11" id="KW-0472">Membrane</keyword>
<proteinExistence type="inferred from homology"/>
<keyword evidence="12" id="KW-1015">Disulfide bond</keyword>
<evidence type="ECO:0000256" key="8">
    <source>
        <dbReference type="ARBA" id="ARBA00022737"/>
    </source>
</evidence>
<dbReference type="GO" id="GO:0008191">
    <property type="term" value="F:metalloendopeptidase inhibitor activity"/>
    <property type="evidence" value="ECO:0007669"/>
    <property type="project" value="InterPro"/>
</dbReference>
<evidence type="ECO:0000313" key="21">
    <source>
        <dbReference type="Proteomes" id="UP001151699"/>
    </source>
</evidence>
<dbReference type="OrthoDB" id="5956770at2759"/>
<dbReference type="Pfam" id="PF22961">
    <property type="entry name" value="RECK-like_N"/>
    <property type="match status" value="1"/>
</dbReference>
<dbReference type="PROSITE" id="PS51257">
    <property type="entry name" value="PROKAR_LIPOPROTEIN"/>
    <property type="match status" value="1"/>
</dbReference>
<evidence type="ECO:0000256" key="14">
    <source>
        <dbReference type="ARBA" id="ARBA00023224"/>
    </source>
</evidence>
<dbReference type="Pfam" id="PF23298">
    <property type="entry name" value="FZ_RECK"/>
    <property type="match status" value="1"/>
</dbReference>
<keyword evidence="13" id="KW-0325">Glycoprotein</keyword>
<evidence type="ECO:0000256" key="18">
    <source>
        <dbReference type="SAM" id="SignalP"/>
    </source>
</evidence>
<dbReference type="FunFam" id="3.30.60.30:FF:000011">
    <property type="entry name" value="reversion-inducing cysteine-rich protein with Kazal motifs isoform X1"/>
    <property type="match status" value="1"/>
</dbReference>
<dbReference type="SMART" id="SM00280">
    <property type="entry name" value="KAZAL"/>
    <property type="match status" value="3"/>
</dbReference>
<keyword evidence="21" id="KW-1185">Reference proteome</keyword>
<evidence type="ECO:0000256" key="4">
    <source>
        <dbReference type="ARBA" id="ARBA00022622"/>
    </source>
</evidence>
<dbReference type="InterPro" id="IPR055110">
    <property type="entry name" value="RECK-like_N"/>
</dbReference>
<dbReference type="PROSITE" id="PS51465">
    <property type="entry name" value="KAZAL_2"/>
    <property type="match status" value="1"/>
</dbReference>
<dbReference type="PROSITE" id="PS00282">
    <property type="entry name" value="KAZAL_1"/>
    <property type="match status" value="1"/>
</dbReference>
<keyword evidence="7 18" id="KW-0732">Signal</keyword>
<reference evidence="20" key="1">
    <citation type="submission" date="2022-07" db="EMBL/GenBank/DDBJ databases">
        <authorList>
            <person name="Trinca V."/>
            <person name="Uliana J.V.C."/>
            <person name="Torres T.T."/>
            <person name="Ward R.J."/>
            <person name="Monesi N."/>
        </authorList>
    </citation>
    <scope>NUCLEOTIDE SEQUENCE</scope>
    <source>
        <strain evidence="20">HSMRA1968</strain>
        <tissue evidence="20">Whole embryos</tissue>
    </source>
</reference>
<keyword evidence="10" id="KW-0297">G-protein coupled receptor</keyword>
<dbReference type="GO" id="GO:0098552">
    <property type="term" value="C:side of membrane"/>
    <property type="evidence" value="ECO:0007669"/>
    <property type="project" value="UniProtKB-KW"/>
</dbReference>
<keyword evidence="5" id="KW-0879">Wnt signaling pathway</keyword>
<evidence type="ECO:0000256" key="6">
    <source>
        <dbReference type="ARBA" id="ARBA00022690"/>
    </source>
</evidence>
<dbReference type="CDD" id="cd00104">
    <property type="entry name" value="KAZAL_FS"/>
    <property type="match status" value="1"/>
</dbReference>
<evidence type="ECO:0000256" key="13">
    <source>
        <dbReference type="ARBA" id="ARBA00023180"/>
    </source>
</evidence>
<dbReference type="InterPro" id="IPR036058">
    <property type="entry name" value="Kazal_dom_sf"/>
</dbReference>
<gene>
    <name evidence="20" type="primary">RECK</name>
    <name evidence="20" type="ORF">Bhyg_02767</name>
</gene>
<evidence type="ECO:0000256" key="1">
    <source>
        <dbReference type="ARBA" id="ARBA00004609"/>
    </source>
</evidence>
<keyword evidence="4" id="KW-0336">GPI-anchor</keyword>
<evidence type="ECO:0000256" key="15">
    <source>
        <dbReference type="ARBA" id="ARBA00023288"/>
    </source>
</evidence>
<dbReference type="Proteomes" id="UP001151699">
    <property type="component" value="Chromosome A"/>
</dbReference>
<protein>
    <recommendedName>
        <fullName evidence="17">Reversion-inducing cysteine-rich protein with Kazal motifs</fullName>
    </recommendedName>
</protein>
<feature type="domain" description="Kazal-like" evidence="19">
    <location>
        <begin position="623"/>
        <end position="669"/>
    </location>
</feature>
<keyword evidence="9" id="KW-0722">Serine protease inhibitor</keyword>
<evidence type="ECO:0000256" key="17">
    <source>
        <dbReference type="ARBA" id="ARBA00073829"/>
    </source>
</evidence>
<dbReference type="AlphaFoldDB" id="A0A9Q0S6Y3"/>
<dbReference type="Pfam" id="PF07648">
    <property type="entry name" value="Kazal_2"/>
    <property type="match status" value="3"/>
</dbReference>
<comment type="caution">
    <text evidence="20">The sequence shown here is derived from an EMBL/GenBank/DDBJ whole genome shotgun (WGS) entry which is preliminary data.</text>
</comment>
<evidence type="ECO:0000256" key="5">
    <source>
        <dbReference type="ARBA" id="ARBA00022687"/>
    </source>
</evidence>
<sequence>MCRAFTFNLNILQVLVMMCGCFEGLFANHGQSFGEFTCCSDVFGSCRTSCENFSLVQLAADTDSRDSKLADVRRFCPMIQTDFWSCMNKTLNAVERGAQWSGRICCPLATHPRCQNACATSASRNELITGCRQSDEQNLFSCFERQDVGDECCGNARTSKCLQACRDIFRSRLTPAKEQRNLVEEVCNDNNSNSKVLQCVQNFIDLTPINNSKQYLPCCEHAPNLGCKNVCSNILTVGENIQEMIDDLERGGCGPVVPYDPLWQCFFAGGRKVTIPVSGDSVSQINQVGMDSAKLHCCHKGFTPKCRRLCVQTFSSDWTETRGDFEFDCYSQISEMSLKQCLDEVDEPCELGCDGLSFCTNFNNRPTELFRSCNIHADNAAQLDVATWKQNSTLTLPGLNLPIKDISQCSPETWRAIICSLQIKPCTRQKHANQICREDCYEILSKCMDWTRLETGHTASSICSRLSLEDSTAPCVSLKPYIEPSDLPHHTGSHNILSPCFGHPCNATQVCQLKRDGGAGYECIPGCSLGETSTYMVPLNSYVRIPVSLKQKGCLKICKCGLSGRIENCQPLPCISFDSCMLAGRKIEHASWFYVECNICSCFAGEITCTKKQCKMQGISDKTFTSLPCNCPPHHVPVCARNGKTYHSACIARCTGILDADIEFGPCGAKSPCENVVCPGNGVCIERRQVCLSVMHRPCQQFQCGKLSDSSNVKSDLHNEFVAVNVTSNCPIPFAEEVCSTDGRTFTSFCNLVKTKSRLAYKGPCLKHCNYHTKEKVCGINGVTYKSECEAWSDFVSVDYVGECREVGLLTNTMGPRCSTVKCKLLPSEHCVAIFPPGACCPICSASLRIVYSRKQIDRALYALKGRNMEALTLRSILSGLSRLIRLSHCRLFGFLTMETDLFVTVQSVDKTPSYIQIEACVRESEKIATLIATQSHHITSDLALSSLTVANIMPPSQFNDAKRVTFSLLCCLIGLLHYSLFRVS</sequence>
<evidence type="ECO:0000256" key="9">
    <source>
        <dbReference type="ARBA" id="ARBA00022900"/>
    </source>
</evidence>
<dbReference type="InterPro" id="IPR056977">
    <property type="entry name" value="FnI_RECK"/>
</dbReference>
<dbReference type="Pfam" id="PF23332">
    <property type="entry name" value="CC4_RECK"/>
    <property type="match status" value="2"/>
</dbReference>
<evidence type="ECO:0000256" key="3">
    <source>
        <dbReference type="ARBA" id="ARBA00022475"/>
    </source>
</evidence>
<dbReference type="GO" id="GO:0005886">
    <property type="term" value="C:plasma membrane"/>
    <property type="evidence" value="ECO:0007669"/>
    <property type="project" value="UniProtKB-SubCell"/>
</dbReference>
<feature type="chain" id="PRO_5040451113" description="Reversion-inducing cysteine-rich protein with Kazal motifs" evidence="18">
    <location>
        <begin position="28"/>
        <end position="985"/>
    </location>
</feature>
<keyword evidence="10" id="KW-0675">Receptor</keyword>
<comment type="subcellular location">
    <subcellularLocation>
        <location evidence="1">Cell membrane</location>
        <topology evidence="1">Lipid-anchor</topology>
        <topology evidence="1">GPI-anchor</topology>
    </subcellularLocation>
    <subcellularLocation>
        <location evidence="2">Cell membrane</location>
        <topology evidence="2">Multi-pass membrane protein</topology>
    </subcellularLocation>
</comment>
<evidence type="ECO:0000256" key="10">
    <source>
        <dbReference type="ARBA" id="ARBA00023040"/>
    </source>
</evidence>
<dbReference type="PANTHER" id="PTHR13487">
    <property type="entry name" value="SERINE PROTEASE INHIBITOR"/>
    <property type="match status" value="1"/>
</dbReference>
<dbReference type="GO" id="GO:0004867">
    <property type="term" value="F:serine-type endopeptidase inhibitor activity"/>
    <property type="evidence" value="ECO:0007669"/>
    <property type="project" value="UniProtKB-KW"/>
</dbReference>
<dbReference type="InterPro" id="IPR017979">
    <property type="entry name" value="GPCR_3_CS"/>
</dbReference>
<dbReference type="Pfam" id="PF25028">
    <property type="entry name" value="FnI_RECK"/>
    <property type="match status" value="1"/>
</dbReference>
<evidence type="ECO:0000256" key="16">
    <source>
        <dbReference type="ARBA" id="ARBA00061636"/>
    </source>
</evidence>